<evidence type="ECO:0000256" key="1">
    <source>
        <dbReference type="SAM" id="MobiDB-lite"/>
    </source>
</evidence>
<evidence type="ECO:0000313" key="2">
    <source>
        <dbReference type="EMBL" id="PKU33572.1"/>
    </source>
</evidence>
<feature type="region of interest" description="Disordered" evidence="1">
    <location>
        <begin position="48"/>
        <end position="68"/>
    </location>
</feature>
<name>A0A2I0TIJ4_LIMLA</name>
<gene>
    <name evidence="2" type="ORF">llap_16124</name>
</gene>
<reference evidence="3" key="1">
    <citation type="submission" date="2017-11" db="EMBL/GenBank/DDBJ databases">
        <authorList>
            <person name="Lima N.C."/>
            <person name="Parody-Merino A.M."/>
            <person name="Battley P.F."/>
            <person name="Fidler A.E."/>
            <person name="Prosdocimi F."/>
        </authorList>
    </citation>
    <scope>NUCLEOTIDE SEQUENCE [LARGE SCALE GENOMIC DNA]</scope>
</reference>
<evidence type="ECO:0000313" key="3">
    <source>
        <dbReference type="Proteomes" id="UP000233556"/>
    </source>
</evidence>
<accession>A0A2I0TIJ4</accession>
<feature type="region of interest" description="Disordered" evidence="1">
    <location>
        <begin position="1"/>
        <end position="29"/>
    </location>
</feature>
<dbReference type="Proteomes" id="UP000233556">
    <property type="component" value="Unassembled WGS sequence"/>
</dbReference>
<dbReference type="AlphaFoldDB" id="A0A2I0TIJ4"/>
<proteinExistence type="predicted"/>
<organism evidence="2 3">
    <name type="scientific">Limosa lapponica baueri</name>
    <dbReference type="NCBI Taxonomy" id="1758121"/>
    <lineage>
        <taxon>Eukaryota</taxon>
        <taxon>Metazoa</taxon>
        <taxon>Chordata</taxon>
        <taxon>Craniata</taxon>
        <taxon>Vertebrata</taxon>
        <taxon>Euteleostomi</taxon>
        <taxon>Archelosauria</taxon>
        <taxon>Archosauria</taxon>
        <taxon>Dinosauria</taxon>
        <taxon>Saurischia</taxon>
        <taxon>Theropoda</taxon>
        <taxon>Coelurosauria</taxon>
        <taxon>Aves</taxon>
        <taxon>Neognathae</taxon>
        <taxon>Neoaves</taxon>
        <taxon>Charadriiformes</taxon>
        <taxon>Scolopacidae</taxon>
        <taxon>Limosa</taxon>
    </lineage>
</organism>
<feature type="compositionally biased region" description="Basic and acidic residues" evidence="1">
    <location>
        <begin position="7"/>
        <end position="23"/>
    </location>
</feature>
<sequence>MSELEGDFEKVEGHQKGDGHRQVETCPGVTDPLLRGHQGALSAKPLTCEKANPLSGPERPLHLPTKHPPELYRTAGEAAKALCEVEIPHSWTNISDNAIFEIVLRGKAWQYNLQKGYCLYFSMLMEHMSHLINPYNNNASAVEPGVEPGL</sequence>
<reference evidence="3" key="2">
    <citation type="submission" date="2017-12" db="EMBL/GenBank/DDBJ databases">
        <title>Genome sequence of the Bar-tailed Godwit (Limosa lapponica baueri).</title>
        <authorList>
            <person name="Lima N.C.B."/>
            <person name="Parody-Merino A.M."/>
            <person name="Battley P.F."/>
            <person name="Fidler A.E."/>
            <person name="Prosdocimi F."/>
        </authorList>
    </citation>
    <scope>NUCLEOTIDE SEQUENCE [LARGE SCALE GENOMIC DNA]</scope>
</reference>
<dbReference type="EMBL" id="KZ509961">
    <property type="protein sequence ID" value="PKU33572.1"/>
    <property type="molecule type" value="Genomic_DNA"/>
</dbReference>
<keyword evidence="3" id="KW-1185">Reference proteome</keyword>
<protein>
    <submittedName>
        <fullName evidence="2">Hsp90 co-chaperone cdc37-like 1</fullName>
    </submittedName>
</protein>